<evidence type="ECO:0000256" key="2">
    <source>
        <dbReference type="SAM" id="Phobius"/>
    </source>
</evidence>
<keyword evidence="5" id="KW-1185">Reference proteome</keyword>
<keyword evidence="2" id="KW-0472">Membrane</keyword>
<proteinExistence type="inferred from homology"/>
<evidence type="ECO:0000256" key="1">
    <source>
        <dbReference type="ARBA" id="ARBA00007430"/>
    </source>
</evidence>
<dbReference type="Gene3D" id="3.40.50.720">
    <property type="entry name" value="NAD(P)-binding Rossmann-like Domain"/>
    <property type="match status" value="2"/>
</dbReference>
<evidence type="ECO:0000313" key="5">
    <source>
        <dbReference type="Proteomes" id="UP000388235"/>
    </source>
</evidence>
<comment type="similarity">
    <text evidence="1">Belongs to the polysaccharide synthase family.</text>
</comment>
<evidence type="ECO:0000259" key="3">
    <source>
        <dbReference type="Pfam" id="PF02719"/>
    </source>
</evidence>
<dbReference type="Pfam" id="PF02719">
    <property type="entry name" value="Polysacc_synt_2"/>
    <property type="match status" value="1"/>
</dbReference>
<dbReference type="Pfam" id="PF13727">
    <property type="entry name" value="CoA_binding_3"/>
    <property type="match status" value="1"/>
</dbReference>
<sequence>MRLSRNAKRAILLFADIVALVFSLWSAFALRFSDWWPAQYIEPAWPLFIFIPLFGVAIFIKLGLYRAVIRFMNVKVLQSIALGVALIIAGAYVFAQLIGLTGVPRSIPIIFGLGAWLYLGGSRLIIRSYYHWLISHYTKRERVVIYGAGGAGSQLALLLQGGAEYTPVAFVDDEKALWRGQVQGLPVFDPSTLAEIIKDKQIDVLLLALPHTSEARRSAILRQVSQLPVHVKTMPSMPEIIAGESLDDLREVEVEDLLGRDQVAPEMGLIERSIANKSVCITGAGGSIGSELARQAVTNGAKSVVLLEQSEFALYDIESELSKLAIDANPDCSIYPILGSVLDYDRVVQVFEQFEIQTVYHAAAYKHVPIVEHNVLQGVLNNSIGTETVALAAKAAGVERFVLISTDKAVRPTNVMGATKRLAEMVVQLLASENNTETIFSMVRFGNVLGSSGSVVPLFKKQIAAGGPVTVTHPEINRYFMTIPEAASLVIQAGSMAKGGDVFVLDMGEPVKIADLARQMIRLSGRTVKDGDNPEGDIEVVYSGLRPGEKLYEELLIGDNASGTLHPRILTADEEFAPRDRLDAILRGMRQAIDKSDSSAARNLLIEIVTDFKPSSSNVDLLYKARNARGNVINIR</sequence>
<name>A0A5Q2QH46_9GAMM</name>
<feature type="transmembrane region" description="Helical" evidence="2">
    <location>
        <begin position="12"/>
        <end position="32"/>
    </location>
</feature>
<dbReference type="SUPFAM" id="SSF51735">
    <property type="entry name" value="NAD(P)-binding Rossmann-fold domains"/>
    <property type="match status" value="2"/>
</dbReference>
<feature type="transmembrane region" description="Helical" evidence="2">
    <location>
        <begin position="44"/>
        <end position="64"/>
    </location>
</feature>
<dbReference type="Proteomes" id="UP000388235">
    <property type="component" value="Chromosome"/>
</dbReference>
<feature type="transmembrane region" description="Helical" evidence="2">
    <location>
        <begin position="76"/>
        <end position="95"/>
    </location>
</feature>
<dbReference type="PANTHER" id="PTHR43318:SF1">
    <property type="entry name" value="POLYSACCHARIDE BIOSYNTHESIS PROTEIN EPSC-RELATED"/>
    <property type="match status" value="1"/>
</dbReference>
<dbReference type="InterPro" id="IPR003869">
    <property type="entry name" value="Polysac_CapD-like"/>
</dbReference>
<dbReference type="InterPro" id="IPR036291">
    <property type="entry name" value="NAD(P)-bd_dom_sf"/>
</dbReference>
<dbReference type="PANTHER" id="PTHR43318">
    <property type="entry name" value="UDP-N-ACETYLGLUCOSAMINE 4,6-DEHYDRATASE"/>
    <property type="match status" value="1"/>
</dbReference>
<organism evidence="4 5">
    <name type="scientific">Litorivicinus lipolyticus</name>
    <dbReference type="NCBI Taxonomy" id="418701"/>
    <lineage>
        <taxon>Bacteria</taxon>
        <taxon>Pseudomonadati</taxon>
        <taxon>Pseudomonadota</taxon>
        <taxon>Gammaproteobacteria</taxon>
        <taxon>Oceanospirillales</taxon>
        <taxon>Litorivicinaceae</taxon>
        <taxon>Litorivicinus</taxon>
    </lineage>
</organism>
<feature type="transmembrane region" description="Helical" evidence="2">
    <location>
        <begin position="107"/>
        <end position="126"/>
    </location>
</feature>
<dbReference type="CDD" id="cd05237">
    <property type="entry name" value="UDP_invert_4-6DH_SDR_e"/>
    <property type="match status" value="1"/>
</dbReference>
<feature type="domain" description="Polysaccharide biosynthesis protein CapD-like" evidence="3">
    <location>
        <begin position="279"/>
        <end position="572"/>
    </location>
</feature>
<gene>
    <name evidence="4" type="ORF">GH975_08720</name>
</gene>
<dbReference type="OrthoDB" id="9803111at2"/>
<dbReference type="AlphaFoldDB" id="A0A5Q2QH46"/>
<evidence type="ECO:0000313" key="4">
    <source>
        <dbReference type="EMBL" id="QGG81317.1"/>
    </source>
</evidence>
<keyword evidence="2" id="KW-0812">Transmembrane</keyword>
<accession>A0A5Q2QH46</accession>
<dbReference type="EMBL" id="CP045871">
    <property type="protein sequence ID" value="QGG81317.1"/>
    <property type="molecule type" value="Genomic_DNA"/>
</dbReference>
<protein>
    <submittedName>
        <fullName evidence="4">NAD-dependent epimerase/dehydratase family protein</fullName>
    </submittedName>
</protein>
<dbReference type="InterPro" id="IPR051203">
    <property type="entry name" value="Polysaccharide_Synthase-Rel"/>
</dbReference>
<reference evidence="4 5" key="1">
    <citation type="submission" date="2019-11" db="EMBL/GenBank/DDBJ databases">
        <authorList>
            <person name="Khan S.A."/>
            <person name="Jeon C.O."/>
            <person name="Chun B.H."/>
        </authorList>
    </citation>
    <scope>NUCLEOTIDE SEQUENCE [LARGE SCALE GENOMIC DNA]</scope>
    <source>
        <strain evidence="4 5">IMCC 1097</strain>
    </source>
</reference>
<dbReference type="KEGG" id="llp:GH975_08720"/>
<keyword evidence="2" id="KW-1133">Transmembrane helix</keyword>